<keyword evidence="11" id="KW-1185">Reference proteome</keyword>
<evidence type="ECO:0000256" key="2">
    <source>
        <dbReference type="ARBA" id="ARBA00009935"/>
    </source>
</evidence>
<dbReference type="PROSITE" id="PS00906">
    <property type="entry name" value="UROD_1"/>
    <property type="match status" value="1"/>
</dbReference>
<evidence type="ECO:0000256" key="3">
    <source>
        <dbReference type="ARBA" id="ARBA00012288"/>
    </source>
</evidence>
<comment type="pathway">
    <text evidence="1 7">Porphyrin-containing compound metabolism; protoporphyrin-IX biosynthesis; coproporphyrinogen-III from 5-aminolevulinate: step 4/4.</text>
</comment>
<comment type="subcellular location">
    <subcellularLocation>
        <location evidence="7">Cytoplasm</location>
    </subcellularLocation>
</comment>
<dbReference type="Gene3D" id="3.20.20.210">
    <property type="match status" value="2"/>
</dbReference>
<gene>
    <name evidence="7" type="primary">hemE</name>
    <name evidence="10" type="ORF">M3B43_08490</name>
</gene>
<dbReference type="Pfam" id="PF01208">
    <property type="entry name" value="URO-D"/>
    <property type="match status" value="1"/>
</dbReference>
<keyword evidence="5 7" id="KW-0456">Lyase</keyword>
<evidence type="ECO:0000259" key="8">
    <source>
        <dbReference type="PROSITE" id="PS00906"/>
    </source>
</evidence>
<reference evidence="10 11" key="1">
    <citation type="submission" date="2022-04" db="EMBL/GenBank/DDBJ databases">
        <title>Human microbiome associated bacterial genomes.</title>
        <authorList>
            <person name="Sandstrom S."/>
            <person name="Salamzade R."/>
            <person name="Kalan L.R."/>
        </authorList>
    </citation>
    <scope>NUCLEOTIDE SEQUENCE [LARGE SCALE GENOMIC DNA]</scope>
    <source>
        <strain evidence="11">p3-SID767</strain>
    </source>
</reference>
<feature type="domain" description="Uroporphyrinogen decarboxylase (URO-D)" evidence="9">
    <location>
        <begin position="177"/>
        <end position="193"/>
    </location>
</feature>
<evidence type="ECO:0000313" key="10">
    <source>
        <dbReference type="EMBL" id="MCT1607363.1"/>
    </source>
</evidence>
<evidence type="ECO:0000256" key="5">
    <source>
        <dbReference type="ARBA" id="ARBA00023239"/>
    </source>
</evidence>
<evidence type="ECO:0000256" key="6">
    <source>
        <dbReference type="ARBA" id="ARBA00023244"/>
    </source>
</evidence>
<feature type="binding site" evidence="7">
    <location>
        <position position="244"/>
    </location>
    <ligand>
        <name>substrate</name>
    </ligand>
</feature>
<sequence length="433" mass="45905">MVTMTSTTPAPSLPADHPLVTGLTTEAPLLNQYRGGRDAAGNPAAPARQPVWFMRQAGRSLPEYRKLREGTTMLDSCLNPEMASEITLQPVRRHDVDAAIFFSDIVIPLRLAGVDVEIKPGVGPVLGSPVRTLEDVRALPELDEAAFAPIVEAVELTTSGLKDMAAEADRDWVTPLIGFAGAPFTLAAYMVEGKPSKEHLAVRTMMKANTETWNELAAWAARASGAFMRAQVMAGASAAQLFDSWAGSLSRADYLEYVAPFSQAALSHVADLGVPVVHFGTGTSQILDVMRSVVEFARIAPVAPVESGPSVLQAMGEAQAAKDEGATTQDPATLTTHPVLGVDYRMNLREVADKLGAGANGRRTPLQGNIDPAMLFADADTLHEHVQAVLADGASAGGHVVNLGHGVPPETNPEVLTRVVEQIHSVETHPGQD</sequence>
<evidence type="ECO:0000256" key="7">
    <source>
        <dbReference type="HAMAP-Rule" id="MF_00218"/>
    </source>
</evidence>
<feature type="domain" description="Uroporphyrinogen decarboxylase (URO-D)" evidence="8">
    <location>
        <begin position="50"/>
        <end position="59"/>
    </location>
</feature>
<feature type="binding site" evidence="7">
    <location>
        <position position="189"/>
    </location>
    <ligand>
        <name>substrate</name>
    </ligand>
</feature>
<dbReference type="PROSITE" id="PS00907">
    <property type="entry name" value="UROD_2"/>
    <property type="match status" value="1"/>
</dbReference>
<dbReference type="EMBL" id="JALXMO010000022">
    <property type="protein sequence ID" value="MCT1607363.1"/>
    <property type="molecule type" value="Genomic_DNA"/>
</dbReference>
<name>A0ABT2HRQ6_9MICC</name>
<dbReference type="HAMAP" id="MF_00218">
    <property type="entry name" value="URO_D"/>
    <property type="match status" value="1"/>
</dbReference>
<proteinExistence type="inferred from homology"/>
<evidence type="ECO:0000259" key="9">
    <source>
        <dbReference type="PROSITE" id="PS00907"/>
    </source>
</evidence>
<comment type="subunit">
    <text evidence="7">Homodimer.</text>
</comment>
<feature type="binding site" evidence="7">
    <location>
        <position position="405"/>
    </location>
    <ligand>
        <name>substrate</name>
    </ligand>
</feature>
<feature type="binding site" evidence="7">
    <location>
        <position position="104"/>
    </location>
    <ligand>
        <name>substrate</name>
    </ligand>
</feature>
<dbReference type="RefSeq" id="WP_044494035.1">
    <property type="nucleotide sequence ID" value="NZ_CABKSP010000002.1"/>
</dbReference>
<evidence type="ECO:0000256" key="1">
    <source>
        <dbReference type="ARBA" id="ARBA00004804"/>
    </source>
</evidence>
<dbReference type="EC" id="4.1.1.37" evidence="3 7"/>
<dbReference type="InterPro" id="IPR000257">
    <property type="entry name" value="Uroporphyrinogen_deCOase"/>
</dbReference>
<dbReference type="PANTHER" id="PTHR21091">
    <property type="entry name" value="METHYLTETRAHYDROFOLATE:HOMOCYSTEINE METHYLTRANSFERASE RELATED"/>
    <property type="match status" value="1"/>
</dbReference>
<comment type="function">
    <text evidence="7">Catalyzes the decarboxylation of four acetate groups of uroporphyrinogen-III to yield coproporphyrinogen-III.</text>
</comment>
<dbReference type="CDD" id="cd00717">
    <property type="entry name" value="URO-D"/>
    <property type="match status" value="1"/>
</dbReference>
<evidence type="ECO:0000313" key="11">
    <source>
        <dbReference type="Proteomes" id="UP001205046"/>
    </source>
</evidence>
<organism evidence="10 11">
    <name type="scientific">Nesterenkonia massiliensis</name>
    <dbReference type="NCBI Taxonomy" id="1232429"/>
    <lineage>
        <taxon>Bacteria</taxon>
        <taxon>Bacillati</taxon>
        <taxon>Actinomycetota</taxon>
        <taxon>Actinomycetes</taxon>
        <taxon>Micrococcales</taxon>
        <taxon>Micrococcaceae</taxon>
        <taxon>Nesterenkonia</taxon>
    </lineage>
</organism>
<comment type="similarity">
    <text evidence="2 7">Belongs to the uroporphyrinogen decarboxylase family.</text>
</comment>
<dbReference type="Proteomes" id="UP001205046">
    <property type="component" value="Unassembled WGS sequence"/>
</dbReference>
<accession>A0ABT2HRQ6</accession>
<dbReference type="PANTHER" id="PTHR21091:SF169">
    <property type="entry name" value="UROPORPHYRINOGEN DECARBOXYLASE"/>
    <property type="match status" value="1"/>
</dbReference>
<dbReference type="SUPFAM" id="SSF51726">
    <property type="entry name" value="UROD/MetE-like"/>
    <property type="match status" value="2"/>
</dbReference>
<keyword evidence="4 7" id="KW-0210">Decarboxylase</keyword>
<feature type="binding site" evidence="7">
    <location>
        <begin position="55"/>
        <end position="59"/>
    </location>
    <ligand>
        <name>substrate</name>
    </ligand>
</feature>
<comment type="caution">
    <text evidence="7">Lacks conserved residue(s) required for the propagation of feature annotation.</text>
</comment>
<evidence type="ECO:0000256" key="4">
    <source>
        <dbReference type="ARBA" id="ARBA00022793"/>
    </source>
</evidence>
<dbReference type="InterPro" id="IPR038071">
    <property type="entry name" value="UROD/MetE-like_sf"/>
</dbReference>
<dbReference type="InterPro" id="IPR006361">
    <property type="entry name" value="Uroporphyrinogen_deCO2ase_HemE"/>
</dbReference>
<protein>
    <recommendedName>
        <fullName evidence="3 7">Uroporphyrinogen decarboxylase</fullName>
        <shortName evidence="7">UPD</shortName>
        <shortName evidence="7">URO-D</shortName>
        <ecNumber evidence="3 7">4.1.1.37</ecNumber>
    </recommendedName>
</protein>
<keyword evidence="7" id="KW-0963">Cytoplasm</keyword>
<keyword evidence="6 7" id="KW-0627">Porphyrin biosynthesis</keyword>
<comment type="catalytic activity">
    <reaction evidence="7">
        <text>uroporphyrinogen III + 4 H(+) = coproporphyrinogen III + 4 CO2</text>
        <dbReference type="Rhea" id="RHEA:19865"/>
        <dbReference type="ChEBI" id="CHEBI:15378"/>
        <dbReference type="ChEBI" id="CHEBI:16526"/>
        <dbReference type="ChEBI" id="CHEBI:57308"/>
        <dbReference type="ChEBI" id="CHEBI:57309"/>
        <dbReference type="EC" id="4.1.1.37"/>
    </reaction>
</comment>
<feature type="site" description="Transition state stabilizer" evidence="7">
    <location>
        <position position="104"/>
    </location>
</feature>
<comment type="caution">
    <text evidence="10">The sequence shown here is derived from an EMBL/GenBank/DDBJ whole genome shotgun (WGS) entry which is preliminary data.</text>
</comment>